<evidence type="ECO:0000256" key="1">
    <source>
        <dbReference type="SAM" id="MobiDB-lite"/>
    </source>
</evidence>
<gene>
    <name evidence="4" type="ORF">A3770_17p79620</name>
</gene>
<dbReference type="PROSITE" id="PS51782">
    <property type="entry name" value="LYSM"/>
    <property type="match status" value="1"/>
</dbReference>
<reference evidence="4 5" key="1">
    <citation type="submission" date="2018-07" db="EMBL/GenBank/DDBJ databases">
        <title>The complete nuclear genome of the prasinophyte Chloropicon primus (CCMP1205).</title>
        <authorList>
            <person name="Pombert J.-F."/>
            <person name="Otis C."/>
            <person name="Turmel M."/>
            <person name="Lemieux C."/>
        </authorList>
    </citation>
    <scope>NUCLEOTIDE SEQUENCE [LARGE SCALE GENOMIC DNA]</scope>
    <source>
        <strain evidence="4 5">CCMP1205</strain>
    </source>
</reference>
<feature type="region of interest" description="Disordered" evidence="1">
    <location>
        <begin position="1"/>
        <end position="25"/>
    </location>
</feature>
<feature type="compositionally biased region" description="Polar residues" evidence="1">
    <location>
        <begin position="1"/>
        <end position="10"/>
    </location>
</feature>
<feature type="domain" description="LysM" evidence="3">
    <location>
        <begin position="39"/>
        <end position="85"/>
    </location>
</feature>
<keyword evidence="2" id="KW-1133">Transmembrane helix</keyword>
<name>A0A5B8N0Y3_9CHLO</name>
<dbReference type="SUPFAM" id="SSF54106">
    <property type="entry name" value="LysM domain"/>
    <property type="match status" value="1"/>
</dbReference>
<dbReference type="OrthoDB" id="76388at2759"/>
<evidence type="ECO:0000313" key="5">
    <source>
        <dbReference type="Proteomes" id="UP000316726"/>
    </source>
</evidence>
<accession>A0A5B8N0Y3</accession>
<proteinExistence type="predicted"/>
<evidence type="ECO:0000256" key="2">
    <source>
        <dbReference type="SAM" id="Phobius"/>
    </source>
</evidence>
<sequence>MNVNTITTRRFSVGRSPPSLPSASRCSRSSRLVSCDAKKYHEVQKGEWLSSIAAGHNVTTEKLRKANTKTIGEGDMIFPGQQLVIPSQGSGTKGVMVKVAVVLLAIAAASGVWPTIKEMKGGQ</sequence>
<dbReference type="Gene3D" id="3.10.350.10">
    <property type="entry name" value="LysM domain"/>
    <property type="match status" value="1"/>
</dbReference>
<evidence type="ECO:0000313" key="4">
    <source>
        <dbReference type="EMBL" id="QDZ25444.1"/>
    </source>
</evidence>
<keyword evidence="5" id="KW-1185">Reference proteome</keyword>
<dbReference type="CDD" id="cd00118">
    <property type="entry name" value="LysM"/>
    <property type="match status" value="1"/>
</dbReference>
<feature type="compositionally biased region" description="Low complexity" evidence="1">
    <location>
        <begin position="15"/>
        <end position="25"/>
    </location>
</feature>
<dbReference type="Pfam" id="PF01476">
    <property type="entry name" value="LysM"/>
    <property type="match status" value="1"/>
</dbReference>
<keyword evidence="2" id="KW-0472">Membrane</keyword>
<dbReference type="AlphaFoldDB" id="A0A5B8N0Y3"/>
<dbReference type="Proteomes" id="UP000316726">
    <property type="component" value="Chromosome 17"/>
</dbReference>
<evidence type="ECO:0000259" key="3">
    <source>
        <dbReference type="PROSITE" id="PS51782"/>
    </source>
</evidence>
<organism evidence="4 5">
    <name type="scientific">Chloropicon primus</name>
    <dbReference type="NCBI Taxonomy" id="1764295"/>
    <lineage>
        <taxon>Eukaryota</taxon>
        <taxon>Viridiplantae</taxon>
        <taxon>Chlorophyta</taxon>
        <taxon>Chloropicophyceae</taxon>
        <taxon>Chloropicales</taxon>
        <taxon>Chloropicaceae</taxon>
        <taxon>Chloropicon</taxon>
    </lineage>
</organism>
<dbReference type="InterPro" id="IPR036779">
    <property type="entry name" value="LysM_dom_sf"/>
</dbReference>
<dbReference type="InterPro" id="IPR018392">
    <property type="entry name" value="LysM"/>
</dbReference>
<protein>
    <recommendedName>
        <fullName evidence="3">LysM domain-containing protein</fullName>
    </recommendedName>
</protein>
<feature type="transmembrane region" description="Helical" evidence="2">
    <location>
        <begin position="95"/>
        <end position="116"/>
    </location>
</feature>
<dbReference type="SMART" id="SM00257">
    <property type="entry name" value="LysM"/>
    <property type="match status" value="1"/>
</dbReference>
<keyword evidence="2" id="KW-0812">Transmembrane</keyword>
<dbReference type="EMBL" id="CP031050">
    <property type="protein sequence ID" value="QDZ25444.1"/>
    <property type="molecule type" value="Genomic_DNA"/>
</dbReference>